<dbReference type="InterPro" id="IPR037120">
    <property type="entry name" value="Haem_peroxidase_sf_animal"/>
</dbReference>
<dbReference type="PANTHER" id="PTHR11475:SF131">
    <property type="entry name" value="PEROXIDASE"/>
    <property type="match status" value="1"/>
</dbReference>
<evidence type="ECO:0000256" key="5">
    <source>
        <dbReference type="PIRSR" id="PIRSR619791-2"/>
    </source>
</evidence>
<dbReference type="FunFam" id="1.10.640.10:FF:000006">
    <property type="entry name" value="Double oxidase: two peroxidase domains"/>
    <property type="match status" value="1"/>
</dbReference>
<keyword evidence="4" id="KW-0732">Signal</keyword>
<feature type="binding site" description="axial binding residue" evidence="5">
    <location>
        <position position="1220"/>
    </location>
    <ligand>
        <name>heme b</name>
        <dbReference type="ChEBI" id="CHEBI:60344"/>
    </ligand>
    <ligandPart>
        <name>Fe</name>
        <dbReference type="ChEBI" id="CHEBI:18248"/>
    </ligandPart>
</feature>
<reference evidence="6 7" key="2">
    <citation type="submission" date="2018-11" db="EMBL/GenBank/DDBJ databases">
        <authorList>
            <consortium name="Pathogen Informatics"/>
        </authorList>
    </citation>
    <scope>NUCLEOTIDE SEQUENCE [LARGE SCALE GENOMIC DNA]</scope>
</reference>
<dbReference type="FunFam" id="1.10.640.10:FF:000003">
    <property type="entry name" value="chorion peroxidase"/>
    <property type="match status" value="1"/>
</dbReference>
<evidence type="ECO:0000313" key="8">
    <source>
        <dbReference type="WBParaSite" id="BPAG_0001105601-mRNA-1"/>
    </source>
</evidence>
<sequence>MVDASGSDIHARQRRSNIPCGVSFTPCSRAALAFGLVSNTFNEDETQTQRNSNEIKGRHTDIKKLISHQTIITAIREAKDEIDLLFNHTETNIFKNINGVTNNRKIISFQIIAFDGEPSEITWNGINKIDHYSKKLSYSSQISILATEKLQNAGLTSELILYDLPIMNLHDTLINNICPVNLATECSSTKYRTYSGHCNNVNHPLWGASSEPMQRLLKPFYANSNGSLLPSARKISHNLITEPTDRHTLCSMMIAQWAMFINEDINHPGITTLYQGERSKSLLCCNEKYTHPECYPIEVDEDDTTYSKLTQCLPYVRTATSPRENCSLGPREQVNQATSFLDASNIYGSTVERASRLRAYRNGFLLTQQSSHYNTLLTITNDDTCMSNRSSQRCFLSGGELTNLFPTQTALHTIWLRQHNNIAKQLKVINVDWDDEKLFQESRRIIIAQIQHITYNEFLPIIVGKNKLRQYGIKLQHNDYDSDYDLKVDATALNEYASAVGLFYYSLFSDQMTFYEDNDGNRKAQKSWSTLLNDPGLFYNGKIDIILRFLLLETIRKPGLHMNKYFKNDFLRGKGNYGIDLAAMIIQMGRDHGIPGYTAFRSACGLRRPANFTDLDDIVLKSLNLDELIKLYNHIDDVDLFVLGMAEKPELGALVGPTFSCIIGRQFQKIRRGDRFWYENFFAPSAFTLEQLAEIRKTTLARIICDNSDGIQQIQPNVFTLADIYGNCPMYCNSTIIDTIDLTQWVDQEPRLKLPITKATLEKAVRLGAEHAKRLNDAEADRIKKQGNNGNRNKNRNLAVYAHSNLMAPKKESLEISHRAEVLRETTKVLLRGDGLSEQERLPLELDLATLQRLLPEVDVTQFVGNITNFLGEENPSMEECLPRPLPCDHTTKYRTFSGWCNNLKFPHYGNAFAPMRRLLDPVYEDGFDSPRIFGRNNRRKLPSARKISNIIHAEAPVFHAKYTHMLMQMGQIIDHDFAHSPVSRGPGNTILDCSRCDSAKTVSIHCFPIPIENGDPYFPHLNDNGEPRCIPFTRSLLGQLTLGYRNQLDQLTSYLDASFIYGSTECEANKLRLFSQGRLNFTDLGFNREALPQGRQERDCRSQPRHPCFNAGDERSNEQPGLTVMHTLFLREHNRIAASLSRINNFWSDEKIYMETRRIMGAKIQHIIYNEWLPIVIGCDAAARYDLVPRKTGYYTGYDDKCDATMTQEMATAAFRFGHSLIRNIFPRMNAEFQDETDGLDLKASFNNETFYYTLETGHIESVIMGLLGAHSMGFDRHISNAVRNHLFQRSAHPYTGMDLPALNIQRGRDHGVPPYNSYREMCGMHRARNFDDLKDIMDNRTIAALRSVYDHVDDIDLFPGIMSERPLKGALVGPMLTCIIGEQFQRLKRCDRFYYENDNAATRFTSDQLAEIRKTTLSKLICANSQYARRIQPNAFLMPDDLTNAPMKCSELPDIDLYEWLDRQFCVVDHRVINLGRTKRITPCITCTCTAEGPECHSMVIDRCETLLTEYLFSEVIAVRYRLRNTMLITDTPTKRITANSDASQMQLLISSKHDKYYL</sequence>
<evidence type="ECO:0000313" key="6">
    <source>
        <dbReference type="EMBL" id="VDN92204.1"/>
    </source>
</evidence>
<dbReference type="PANTHER" id="PTHR11475">
    <property type="entry name" value="OXIDASE/PEROXIDASE"/>
    <property type="match status" value="1"/>
</dbReference>
<dbReference type="InterPro" id="IPR010255">
    <property type="entry name" value="Haem_peroxidase_sf"/>
</dbReference>
<keyword evidence="2" id="KW-0964">Secreted</keyword>
<keyword evidence="5" id="KW-0408">Iron</keyword>
<evidence type="ECO:0000256" key="1">
    <source>
        <dbReference type="ARBA" id="ARBA00004613"/>
    </source>
</evidence>
<dbReference type="Pfam" id="PF03098">
    <property type="entry name" value="An_peroxidase"/>
    <property type="match status" value="2"/>
</dbReference>
<evidence type="ECO:0000256" key="3">
    <source>
        <dbReference type="ARBA" id="ARBA00022559"/>
    </source>
</evidence>
<dbReference type="GO" id="GO:0046872">
    <property type="term" value="F:metal ion binding"/>
    <property type="evidence" value="ECO:0007669"/>
    <property type="project" value="UniProtKB-KW"/>
</dbReference>
<dbReference type="InterPro" id="IPR019791">
    <property type="entry name" value="Haem_peroxidase_animal"/>
</dbReference>
<dbReference type="PRINTS" id="PR00457">
    <property type="entry name" value="ANPEROXIDASE"/>
</dbReference>
<dbReference type="GO" id="GO:0005576">
    <property type="term" value="C:extracellular region"/>
    <property type="evidence" value="ECO:0007669"/>
    <property type="project" value="UniProtKB-SubCell"/>
</dbReference>
<dbReference type="GO" id="GO:0020037">
    <property type="term" value="F:heme binding"/>
    <property type="evidence" value="ECO:0007669"/>
    <property type="project" value="InterPro"/>
</dbReference>
<dbReference type="SUPFAM" id="SSF48113">
    <property type="entry name" value="Heme-dependent peroxidases"/>
    <property type="match status" value="2"/>
</dbReference>
<dbReference type="WBParaSite" id="BPAG_0001105601-mRNA-1">
    <property type="protein sequence ID" value="BPAG_0001105601-mRNA-1"/>
    <property type="gene ID" value="BPAG_0001105601"/>
</dbReference>
<name>A0A0N4TR06_BRUPA</name>
<keyword evidence="7" id="KW-1185">Reference proteome</keyword>
<dbReference type="Proteomes" id="UP000278627">
    <property type="component" value="Unassembled WGS sequence"/>
</dbReference>
<keyword evidence="3" id="KW-0575">Peroxidase</keyword>
<proteinExistence type="predicted"/>
<evidence type="ECO:0000256" key="4">
    <source>
        <dbReference type="ARBA" id="ARBA00022729"/>
    </source>
</evidence>
<keyword evidence="5" id="KW-0349">Heme</keyword>
<keyword evidence="5" id="KW-0479">Metal-binding</keyword>
<evidence type="ECO:0000256" key="2">
    <source>
        <dbReference type="ARBA" id="ARBA00022525"/>
    </source>
</evidence>
<dbReference type="GO" id="GO:0006979">
    <property type="term" value="P:response to oxidative stress"/>
    <property type="evidence" value="ECO:0007669"/>
    <property type="project" value="InterPro"/>
</dbReference>
<dbReference type="Gene3D" id="1.10.640.10">
    <property type="entry name" value="Haem peroxidase domain superfamily, animal type"/>
    <property type="match status" value="2"/>
</dbReference>
<comment type="subcellular location">
    <subcellularLocation>
        <location evidence="1">Secreted</location>
    </subcellularLocation>
</comment>
<dbReference type="PROSITE" id="PS50292">
    <property type="entry name" value="PEROXIDASE_3"/>
    <property type="match status" value="2"/>
</dbReference>
<evidence type="ECO:0000313" key="7">
    <source>
        <dbReference type="Proteomes" id="UP000278627"/>
    </source>
</evidence>
<gene>
    <name evidence="6" type="ORF">BPAG_LOCUS11018</name>
</gene>
<protein>
    <submittedName>
        <fullName evidence="8">Chorion peroxidase</fullName>
    </submittedName>
</protein>
<organism evidence="8">
    <name type="scientific">Brugia pahangi</name>
    <name type="common">Filarial nematode worm</name>
    <dbReference type="NCBI Taxonomy" id="6280"/>
    <lineage>
        <taxon>Eukaryota</taxon>
        <taxon>Metazoa</taxon>
        <taxon>Ecdysozoa</taxon>
        <taxon>Nematoda</taxon>
        <taxon>Chromadorea</taxon>
        <taxon>Rhabditida</taxon>
        <taxon>Spirurina</taxon>
        <taxon>Spiruromorpha</taxon>
        <taxon>Filarioidea</taxon>
        <taxon>Onchocercidae</taxon>
        <taxon>Brugia</taxon>
    </lineage>
</organism>
<keyword evidence="3" id="KW-0560">Oxidoreductase</keyword>
<dbReference type="STRING" id="6280.A0A0N4TR06"/>
<accession>A0A0N4TR06</accession>
<dbReference type="EMBL" id="UZAD01013209">
    <property type="protein sequence ID" value="VDN92204.1"/>
    <property type="molecule type" value="Genomic_DNA"/>
</dbReference>
<reference evidence="8" key="1">
    <citation type="submission" date="2017-02" db="UniProtKB">
        <authorList>
            <consortium name="WormBaseParasite"/>
        </authorList>
    </citation>
    <scope>IDENTIFICATION</scope>
</reference>
<dbReference type="CDD" id="cd09823">
    <property type="entry name" value="peroxinectin_like"/>
    <property type="match status" value="2"/>
</dbReference>
<dbReference type="GO" id="GO:0004601">
    <property type="term" value="F:peroxidase activity"/>
    <property type="evidence" value="ECO:0007669"/>
    <property type="project" value="UniProtKB-KW"/>
</dbReference>